<dbReference type="EMBL" id="OKRB01000095">
    <property type="protein sequence ID" value="SPE23259.1"/>
    <property type="molecule type" value="Genomic_DNA"/>
</dbReference>
<evidence type="ECO:0000313" key="2">
    <source>
        <dbReference type="Proteomes" id="UP000239735"/>
    </source>
</evidence>
<organism evidence="1 2">
    <name type="scientific">Candidatus Sulfuritelmatomonas gaucii</name>
    <dbReference type="NCBI Taxonomy" id="2043161"/>
    <lineage>
        <taxon>Bacteria</taxon>
        <taxon>Pseudomonadati</taxon>
        <taxon>Acidobacteriota</taxon>
        <taxon>Terriglobia</taxon>
        <taxon>Terriglobales</taxon>
        <taxon>Acidobacteriaceae</taxon>
        <taxon>Candidatus Sulfuritelmatomonas</taxon>
    </lineage>
</organism>
<sequence length="242" mass="25839">MQTATPSPVDEPLYSLVSGPSLATIPDVIARMQAIDALLPVTDGLKWFNRLYLMVTQQVDLCPPGGAWQSPVWLDYLDVVFAGFYFGAVAGYLSRGSVPSAWNALFEARYSAGIDRIQFALAGMNAHINHDLALALLATDARLNVIPVAGSAESADYQSVNALLKTVMPSALNMLATDTLGVLAEDTGKIGRLLAFWDICSARNLAWDFANHLRDLTGLTRDAAITAQDATTGALGRAILAV</sequence>
<evidence type="ECO:0000313" key="1">
    <source>
        <dbReference type="EMBL" id="SPE23259.1"/>
    </source>
</evidence>
<dbReference type="Proteomes" id="UP000239735">
    <property type="component" value="Unassembled WGS sequence"/>
</dbReference>
<dbReference type="Pfam" id="PF19458">
    <property type="entry name" value="DUF5995"/>
    <property type="match status" value="1"/>
</dbReference>
<dbReference type="OrthoDB" id="583431at2"/>
<dbReference type="AlphaFoldDB" id="A0A2N9LJ19"/>
<proteinExistence type="predicted"/>
<accession>A0A2N9LJ19</accession>
<reference evidence="2" key="1">
    <citation type="submission" date="2018-02" db="EMBL/GenBank/DDBJ databases">
        <authorList>
            <person name="Hausmann B."/>
        </authorList>
    </citation>
    <scope>NUCLEOTIDE SEQUENCE [LARGE SCALE GENOMIC DNA]</scope>
    <source>
        <strain evidence="2">Peat soil MAG SbA5</strain>
    </source>
</reference>
<dbReference type="InterPro" id="IPR046037">
    <property type="entry name" value="DUF5995"/>
</dbReference>
<name>A0A2N9LJ19_9BACT</name>
<gene>
    <name evidence="1" type="ORF">SBA5_380030</name>
</gene>
<protein>
    <submittedName>
        <fullName evidence="1">Uncharacterized protein</fullName>
    </submittedName>
</protein>